<protein>
    <submittedName>
        <fullName evidence="3">Uncharacterized protein</fullName>
    </submittedName>
</protein>
<evidence type="ECO:0000256" key="2">
    <source>
        <dbReference type="SAM" id="Phobius"/>
    </source>
</evidence>
<gene>
    <name evidence="3" type="ORF">Daesc_001207</name>
</gene>
<dbReference type="Proteomes" id="UP001369815">
    <property type="component" value="Unassembled WGS sequence"/>
</dbReference>
<evidence type="ECO:0000256" key="1">
    <source>
        <dbReference type="SAM" id="MobiDB-lite"/>
    </source>
</evidence>
<feature type="compositionally biased region" description="Pro residues" evidence="1">
    <location>
        <begin position="166"/>
        <end position="189"/>
    </location>
</feature>
<keyword evidence="2" id="KW-1133">Transmembrane helix</keyword>
<keyword evidence="2" id="KW-0472">Membrane</keyword>
<organism evidence="3 4">
    <name type="scientific">Daldinia eschscholtzii</name>
    <dbReference type="NCBI Taxonomy" id="292717"/>
    <lineage>
        <taxon>Eukaryota</taxon>
        <taxon>Fungi</taxon>
        <taxon>Dikarya</taxon>
        <taxon>Ascomycota</taxon>
        <taxon>Pezizomycotina</taxon>
        <taxon>Sordariomycetes</taxon>
        <taxon>Xylariomycetidae</taxon>
        <taxon>Xylariales</taxon>
        <taxon>Hypoxylaceae</taxon>
        <taxon>Daldinia</taxon>
    </lineage>
</organism>
<evidence type="ECO:0000313" key="3">
    <source>
        <dbReference type="EMBL" id="KAK6958408.1"/>
    </source>
</evidence>
<comment type="caution">
    <text evidence="3">The sequence shown here is derived from an EMBL/GenBank/DDBJ whole genome shotgun (WGS) entry which is preliminary data.</text>
</comment>
<feature type="transmembrane region" description="Helical" evidence="2">
    <location>
        <begin position="31"/>
        <end position="58"/>
    </location>
</feature>
<keyword evidence="2" id="KW-0812">Transmembrane</keyword>
<proteinExistence type="predicted"/>
<evidence type="ECO:0000313" key="4">
    <source>
        <dbReference type="Proteomes" id="UP001369815"/>
    </source>
</evidence>
<sequence>MAPPLRRRDENDAFNAHAVSASETRDDGNSIAPWLIAVIVIGVLVVAALIVFLTIHITRRRQRILRGRADPLGKGFKKRRDRQAVEEIERATMIRKSLASRTSSRNSQIWGSTEYRFQELDQEDRSEPAAPRENWKEFEAGQVPVPGVQDTHMGIHPALLPQPQLAVPPPPRTPSPSRGPQPPRLIIPS</sequence>
<keyword evidence="4" id="KW-1185">Reference proteome</keyword>
<accession>A0AAX6N0J0</accession>
<dbReference type="EMBL" id="JBANMG010000001">
    <property type="protein sequence ID" value="KAK6958408.1"/>
    <property type="molecule type" value="Genomic_DNA"/>
</dbReference>
<dbReference type="AlphaFoldDB" id="A0AAX6N0J0"/>
<reference evidence="3 4" key="1">
    <citation type="journal article" date="2024" name="Front Chem Biol">
        <title>Unveiling the potential of Daldinia eschscholtzii MFLUCC 19-0629 through bioactivity and bioinformatics studies for enhanced sustainable agriculture production.</title>
        <authorList>
            <person name="Brooks S."/>
            <person name="Weaver J.A."/>
            <person name="Klomchit A."/>
            <person name="Alharthi S.A."/>
            <person name="Onlamun T."/>
            <person name="Nurani R."/>
            <person name="Vong T.K."/>
            <person name="Alberti F."/>
            <person name="Greco C."/>
        </authorList>
    </citation>
    <scope>NUCLEOTIDE SEQUENCE [LARGE SCALE GENOMIC DNA]</scope>
    <source>
        <strain evidence="3">MFLUCC 19-0629</strain>
    </source>
</reference>
<feature type="region of interest" description="Disordered" evidence="1">
    <location>
        <begin position="119"/>
        <end position="189"/>
    </location>
</feature>
<name>A0AAX6N0J0_9PEZI</name>